<dbReference type="RefSeq" id="WP_133576270.1">
    <property type="nucleotide sequence ID" value="NZ_SNYC01000004.1"/>
</dbReference>
<comment type="similarity">
    <text evidence="2">Belongs to the outer membrane factor (OMF) (TC 1.B.17) family.</text>
</comment>
<dbReference type="PANTHER" id="PTHR30026:SF20">
    <property type="entry name" value="OUTER MEMBRANE PROTEIN TOLC"/>
    <property type="match status" value="1"/>
</dbReference>
<protein>
    <submittedName>
        <fullName evidence="10">Outer membrane protein TolC</fullName>
    </submittedName>
</protein>
<evidence type="ECO:0000313" key="11">
    <source>
        <dbReference type="Proteomes" id="UP000295620"/>
    </source>
</evidence>
<dbReference type="GO" id="GO:0015288">
    <property type="term" value="F:porin activity"/>
    <property type="evidence" value="ECO:0007669"/>
    <property type="project" value="TreeGrafter"/>
</dbReference>
<evidence type="ECO:0000256" key="9">
    <source>
        <dbReference type="SAM" id="SignalP"/>
    </source>
</evidence>
<reference evidence="10 11" key="1">
    <citation type="submission" date="2019-03" db="EMBL/GenBank/DDBJ databases">
        <title>Genomic Encyclopedia of Archaeal and Bacterial Type Strains, Phase II (KMG-II): from individual species to whole genera.</title>
        <authorList>
            <person name="Goeker M."/>
        </authorList>
    </citation>
    <scope>NUCLEOTIDE SEQUENCE [LARGE SCALE GENOMIC DNA]</scope>
    <source>
        <strain evidence="10 11">DSM 19035</strain>
    </source>
</reference>
<evidence type="ECO:0000256" key="7">
    <source>
        <dbReference type="ARBA" id="ARBA00023237"/>
    </source>
</evidence>
<gene>
    <name evidence="10" type="ORF">ATK78_2416</name>
</gene>
<dbReference type="Pfam" id="PF02321">
    <property type="entry name" value="OEP"/>
    <property type="match status" value="2"/>
</dbReference>
<evidence type="ECO:0000313" key="10">
    <source>
        <dbReference type="EMBL" id="TDQ10251.1"/>
    </source>
</evidence>
<evidence type="ECO:0000256" key="5">
    <source>
        <dbReference type="ARBA" id="ARBA00022692"/>
    </source>
</evidence>
<evidence type="ECO:0000256" key="4">
    <source>
        <dbReference type="ARBA" id="ARBA00022452"/>
    </source>
</evidence>
<evidence type="ECO:0000256" key="1">
    <source>
        <dbReference type="ARBA" id="ARBA00004442"/>
    </source>
</evidence>
<dbReference type="PANTHER" id="PTHR30026">
    <property type="entry name" value="OUTER MEMBRANE PROTEIN TOLC"/>
    <property type="match status" value="1"/>
</dbReference>
<dbReference type="SUPFAM" id="SSF56954">
    <property type="entry name" value="Outer membrane efflux proteins (OEP)"/>
    <property type="match status" value="1"/>
</dbReference>
<feature type="chain" id="PRO_5020649942" evidence="9">
    <location>
        <begin position="27"/>
        <end position="454"/>
    </location>
</feature>
<keyword evidence="6" id="KW-0472">Membrane</keyword>
<keyword evidence="4" id="KW-1134">Transmembrane beta strand</keyword>
<keyword evidence="8" id="KW-0175">Coiled coil</keyword>
<keyword evidence="7" id="KW-0998">Cell outer membrane</keyword>
<dbReference type="AlphaFoldDB" id="A0A4R6SXN2"/>
<keyword evidence="11" id="KW-1185">Reference proteome</keyword>
<dbReference type="InterPro" id="IPR051906">
    <property type="entry name" value="TolC-like"/>
</dbReference>
<evidence type="ECO:0000256" key="3">
    <source>
        <dbReference type="ARBA" id="ARBA00022448"/>
    </source>
</evidence>
<comment type="subcellular location">
    <subcellularLocation>
        <location evidence="1">Cell outer membrane</location>
    </subcellularLocation>
</comment>
<name>A0A4R6SXN2_9SPHI</name>
<evidence type="ECO:0000256" key="8">
    <source>
        <dbReference type="SAM" id="Coils"/>
    </source>
</evidence>
<keyword evidence="9" id="KW-0732">Signal</keyword>
<feature type="signal peptide" evidence="9">
    <location>
        <begin position="1"/>
        <end position="26"/>
    </location>
</feature>
<evidence type="ECO:0000256" key="6">
    <source>
        <dbReference type="ARBA" id="ARBA00023136"/>
    </source>
</evidence>
<keyword evidence="5" id="KW-0812">Transmembrane</keyword>
<accession>A0A4R6SXN2</accession>
<dbReference type="OrthoDB" id="367883at2"/>
<evidence type="ECO:0000256" key="2">
    <source>
        <dbReference type="ARBA" id="ARBA00007613"/>
    </source>
</evidence>
<dbReference type="GO" id="GO:1990281">
    <property type="term" value="C:efflux pump complex"/>
    <property type="evidence" value="ECO:0007669"/>
    <property type="project" value="TreeGrafter"/>
</dbReference>
<proteinExistence type="inferred from homology"/>
<dbReference type="Proteomes" id="UP000295620">
    <property type="component" value="Unassembled WGS sequence"/>
</dbReference>
<dbReference type="GO" id="GO:0015562">
    <property type="term" value="F:efflux transmembrane transporter activity"/>
    <property type="evidence" value="ECO:0007669"/>
    <property type="project" value="InterPro"/>
</dbReference>
<feature type="coiled-coil region" evidence="8">
    <location>
        <begin position="344"/>
        <end position="371"/>
    </location>
</feature>
<dbReference type="GO" id="GO:0009279">
    <property type="term" value="C:cell outer membrane"/>
    <property type="evidence" value="ECO:0007669"/>
    <property type="project" value="UniProtKB-SubCell"/>
</dbReference>
<organism evidence="10 11">
    <name type="scientific">Pedobacter metabolipauper</name>
    <dbReference type="NCBI Taxonomy" id="425513"/>
    <lineage>
        <taxon>Bacteria</taxon>
        <taxon>Pseudomonadati</taxon>
        <taxon>Bacteroidota</taxon>
        <taxon>Sphingobacteriia</taxon>
        <taxon>Sphingobacteriales</taxon>
        <taxon>Sphingobacteriaceae</taxon>
        <taxon>Pedobacter</taxon>
    </lineage>
</organism>
<sequence length="454" mass="50519">MNTIIKPIRTISLLLLGIAFSGGAYAQQTLSLKDALNYAIQNSVTVRKAKLDIDGGKFKTQEIRAQALPQITGNASLTDNLILQSIVLPGEFLGKPGEVAILQAGTKYNAGAGVQLNQQLFNQTVFTGLKAAKSSERYYSLNAELTEEQIIEQVANNYYSVLVNRQQLNVLDTNIKNVKVVENIIANQYQNGLAKKIDVDRIKVNLTNLQTQREQTVNAIVQLENQLKFSMGMPVETAIVIPADQLTEVRSLPEMANAIDLENRTELKLANVQKDLYTLDRKAKVSEYYPTLALNSNYNYTGVSNKFDLFKGGNNTTANWYDMAAIGITLKIPIFDGFATRSRVRQADVNLRKADEDIRQTKNSLNLAYENAKIVLRNNMNTITAQRQNVILAQEIYQSTQNNYNNGLAALTDLLDTENALTQAQNSYNQALLNYKIAEIQLIKSNGNIKSLLQ</sequence>
<dbReference type="EMBL" id="SNYC01000004">
    <property type="protein sequence ID" value="TDQ10251.1"/>
    <property type="molecule type" value="Genomic_DNA"/>
</dbReference>
<dbReference type="Gene3D" id="1.20.1600.10">
    <property type="entry name" value="Outer membrane efflux proteins (OEP)"/>
    <property type="match status" value="1"/>
</dbReference>
<comment type="caution">
    <text evidence="10">The sequence shown here is derived from an EMBL/GenBank/DDBJ whole genome shotgun (WGS) entry which is preliminary data.</text>
</comment>
<dbReference type="InterPro" id="IPR003423">
    <property type="entry name" value="OMP_efflux"/>
</dbReference>
<keyword evidence="3" id="KW-0813">Transport</keyword>